<gene>
    <name evidence="2" type="ORF">RM574_14405</name>
</gene>
<proteinExistence type="predicted"/>
<dbReference type="EMBL" id="JAVRER010000019">
    <property type="protein sequence ID" value="MDT0416682.1"/>
    <property type="molecule type" value="Genomic_DNA"/>
</dbReference>
<evidence type="ECO:0000256" key="1">
    <source>
        <dbReference type="SAM" id="MobiDB-lite"/>
    </source>
</evidence>
<accession>A0ABD5E645</accession>
<dbReference type="AlphaFoldDB" id="A0ABD5E645"/>
<reference evidence="3" key="1">
    <citation type="submission" date="2023-07" db="EMBL/GenBank/DDBJ databases">
        <title>30 novel species of actinomycetes from the DSMZ collection.</title>
        <authorList>
            <person name="Nouioui I."/>
        </authorList>
    </citation>
    <scope>NUCLEOTIDE SEQUENCE [LARGE SCALE GENOMIC DNA]</scope>
    <source>
        <strain evidence="3">DSM 41982</strain>
    </source>
</reference>
<protein>
    <submittedName>
        <fullName evidence="2">Uncharacterized protein</fullName>
    </submittedName>
</protein>
<feature type="compositionally biased region" description="Low complexity" evidence="1">
    <location>
        <begin position="20"/>
        <end position="29"/>
    </location>
</feature>
<feature type="region of interest" description="Disordered" evidence="1">
    <location>
        <begin position="1"/>
        <end position="29"/>
    </location>
</feature>
<dbReference type="Proteomes" id="UP001183607">
    <property type="component" value="Unassembled WGS sequence"/>
</dbReference>
<comment type="caution">
    <text evidence="2">The sequence shown here is derived from an EMBL/GenBank/DDBJ whole genome shotgun (WGS) entry which is preliminary data.</text>
</comment>
<sequence>MTQTSRPVTAPRGDAVLDTASPAARSVAPPPRSAAVVNAEIRALWCAGGRLAEERRGEYEALLAEWSAALRAEVVTAA</sequence>
<name>A0ABD5E645_9ACTN</name>
<dbReference type="RefSeq" id="WP_093852680.1">
    <property type="nucleotide sequence ID" value="NZ_JAVRER010000019.1"/>
</dbReference>
<organism evidence="2 3">
    <name type="scientific">Streptomyces evansiae</name>
    <dbReference type="NCBI Taxonomy" id="3075535"/>
    <lineage>
        <taxon>Bacteria</taxon>
        <taxon>Bacillati</taxon>
        <taxon>Actinomycetota</taxon>
        <taxon>Actinomycetes</taxon>
        <taxon>Kitasatosporales</taxon>
        <taxon>Streptomycetaceae</taxon>
        <taxon>Streptomyces</taxon>
    </lineage>
</organism>
<evidence type="ECO:0000313" key="3">
    <source>
        <dbReference type="Proteomes" id="UP001183607"/>
    </source>
</evidence>
<evidence type="ECO:0000313" key="2">
    <source>
        <dbReference type="EMBL" id="MDT0416682.1"/>
    </source>
</evidence>